<evidence type="ECO:0000313" key="1">
    <source>
        <dbReference type="EMBL" id="EIF00534.1"/>
    </source>
</evidence>
<organism evidence="1 2">
    <name type="scientific">Saccharomonospora glauca K62</name>
    <dbReference type="NCBI Taxonomy" id="928724"/>
    <lineage>
        <taxon>Bacteria</taxon>
        <taxon>Bacillati</taxon>
        <taxon>Actinomycetota</taxon>
        <taxon>Actinomycetes</taxon>
        <taxon>Pseudonocardiales</taxon>
        <taxon>Pseudonocardiaceae</taxon>
        <taxon>Saccharomonospora</taxon>
    </lineage>
</organism>
<dbReference type="AlphaFoldDB" id="I1D6F9"/>
<name>I1D6F9_9PSEU</name>
<reference evidence="1 2" key="1">
    <citation type="submission" date="2011-09" db="EMBL/GenBank/DDBJ databases">
        <authorList>
            <consortium name="US DOE Joint Genome Institute (JGI-PGF)"/>
            <person name="Lucas S."/>
            <person name="Han J."/>
            <person name="Lapidus A."/>
            <person name="Cheng J.-F."/>
            <person name="Goodwin L."/>
            <person name="Pitluck S."/>
            <person name="Peters L."/>
            <person name="Land M.L."/>
            <person name="Hauser L."/>
            <person name="Brambilla E."/>
            <person name="Klenk H.-P."/>
            <person name="Woyke T.J."/>
        </authorList>
    </citation>
    <scope>NUCLEOTIDE SEQUENCE [LARGE SCALE GENOMIC DNA]</scope>
    <source>
        <strain evidence="1 2">K62</strain>
    </source>
</reference>
<proteinExistence type="predicted"/>
<dbReference type="EMBL" id="CM001484">
    <property type="protein sequence ID" value="EIF00534.1"/>
    <property type="molecule type" value="Genomic_DNA"/>
</dbReference>
<dbReference type="HOGENOM" id="CLU_160746_1_0_11"/>
<dbReference type="eggNOG" id="COG1592">
    <property type="taxonomic scope" value="Bacteria"/>
</dbReference>
<keyword evidence="2" id="KW-1185">Reference proteome</keyword>
<gene>
    <name evidence="1" type="ORF">SacglDRAFT_03686</name>
</gene>
<reference evidence="2" key="2">
    <citation type="submission" date="2012-01" db="EMBL/GenBank/DDBJ databases">
        <title>Noncontiguous Finished sequence of chromosome of Saccharomonospora glauca K62.</title>
        <authorList>
            <consortium name="US DOE Joint Genome Institute"/>
            <person name="Lucas S."/>
            <person name="Han J."/>
            <person name="Lapidus A."/>
            <person name="Cheng J.-F."/>
            <person name="Goodwin L."/>
            <person name="Pitluck S."/>
            <person name="Peters L."/>
            <person name="Mikhailova N."/>
            <person name="Held B."/>
            <person name="Detter J.C."/>
            <person name="Han C."/>
            <person name="Tapia R."/>
            <person name="Land M."/>
            <person name="Hauser L."/>
            <person name="Kyrpides N."/>
            <person name="Ivanova N."/>
            <person name="Pagani I."/>
            <person name="Brambilla E.-M."/>
            <person name="Klenk H.-P."/>
            <person name="Woyke T."/>
        </authorList>
    </citation>
    <scope>NUCLEOTIDE SEQUENCE [LARGE SCALE GENOMIC DNA]</scope>
    <source>
        <strain evidence="2">K62</strain>
    </source>
</reference>
<dbReference type="STRING" id="928724.SacglDRAFT_03686"/>
<dbReference type="Proteomes" id="UP000005087">
    <property type="component" value="Chromosome"/>
</dbReference>
<accession>I1D6F9</accession>
<protein>
    <submittedName>
        <fullName evidence="1">Uncharacterized protein</fullName>
    </submittedName>
</protein>
<sequence>MTNNKGGLHCRVCGLLQSEPPWGEDGKDPSYEICDCCGVEFGYEDATPAGVVRARKKWRESGYRWVESSARPEGWDPAEQLQYAWHVDGLEAE</sequence>
<evidence type="ECO:0000313" key="2">
    <source>
        <dbReference type="Proteomes" id="UP000005087"/>
    </source>
</evidence>